<sequence>MEQELILAAKQVQATGEKLYFGIINTYFFRESSEMPVNYDISKYNLDYLNFITFLRKLSDLKQSEVVRNIKKFEQLRKNYDSHLIVGNFMTKKSKIYKQYNEAQNEFKGLKFIEMADEIYFKRELLQNNQDKLRAFEKSQGAVLILRKEEFVMRSVKSSEFYFPSLETTLIEFINKNYLIDVDFFNMNTYQIYREQNKSIALIAFDKKLQVKTDAEFINYIMSRVSNRVHEIFKEKVVVGLVQLQDFPQLKLKLNFQHKTNLGMYYFIERYESDRKLFKLEKDYIISEGNIDTQILLDFTSAVVNRRIMPSRKEQKIDIAFDDNGIRIFSTQTLDNFISARTYFEKELLIFFYKEQLDEQSNHYLNTIGQLALELRSQNINDFTIAKFDMNKNDPSEYLPVYRPNSLYFNPINQNYIALQDRMLLIEKFNDLLQLKQILKGISTLIQLPQDMVEEQNTHYKENEMAEQKGNSQSKLIKEEL</sequence>
<accession>A0A078B470</accession>
<reference evidence="1 2" key="1">
    <citation type="submission" date="2014-06" db="EMBL/GenBank/DDBJ databases">
        <authorList>
            <person name="Swart Estienne"/>
        </authorList>
    </citation>
    <scope>NUCLEOTIDE SEQUENCE [LARGE SCALE GENOMIC DNA]</scope>
    <source>
        <strain evidence="1 2">130c</strain>
    </source>
</reference>
<dbReference type="EMBL" id="CCKQ01017170">
    <property type="protein sequence ID" value="CDW89046.1"/>
    <property type="molecule type" value="Genomic_DNA"/>
</dbReference>
<name>A0A078B470_STYLE</name>
<evidence type="ECO:0000313" key="2">
    <source>
        <dbReference type="Proteomes" id="UP000039865"/>
    </source>
</evidence>
<dbReference type="AlphaFoldDB" id="A0A078B470"/>
<dbReference type="Proteomes" id="UP000039865">
    <property type="component" value="Unassembled WGS sequence"/>
</dbReference>
<gene>
    <name evidence="1" type="primary">Contig2867.g3071</name>
    <name evidence="1" type="ORF">STYLEM_18174</name>
</gene>
<protein>
    <submittedName>
        <fullName evidence="1">Uncharacterized protein</fullName>
    </submittedName>
</protein>
<keyword evidence="2" id="KW-1185">Reference proteome</keyword>
<dbReference type="InParanoid" id="A0A078B470"/>
<proteinExistence type="predicted"/>
<evidence type="ECO:0000313" key="1">
    <source>
        <dbReference type="EMBL" id="CDW89046.1"/>
    </source>
</evidence>
<organism evidence="1 2">
    <name type="scientific">Stylonychia lemnae</name>
    <name type="common">Ciliate</name>
    <dbReference type="NCBI Taxonomy" id="5949"/>
    <lineage>
        <taxon>Eukaryota</taxon>
        <taxon>Sar</taxon>
        <taxon>Alveolata</taxon>
        <taxon>Ciliophora</taxon>
        <taxon>Intramacronucleata</taxon>
        <taxon>Spirotrichea</taxon>
        <taxon>Stichotrichia</taxon>
        <taxon>Sporadotrichida</taxon>
        <taxon>Oxytrichidae</taxon>
        <taxon>Stylonychinae</taxon>
        <taxon>Stylonychia</taxon>
    </lineage>
</organism>